<dbReference type="GO" id="GO:0004190">
    <property type="term" value="F:aspartic-type endopeptidase activity"/>
    <property type="evidence" value="ECO:0007669"/>
    <property type="project" value="InterPro"/>
</dbReference>
<gene>
    <name evidence="7" type="ORF">G7Z17_g9636</name>
</gene>
<evidence type="ECO:0000256" key="1">
    <source>
        <dbReference type="ARBA" id="ARBA00007447"/>
    </source>
</evidence>
<comment type="similarity">
    <text evidence="1">Belongs to the peptidase A1 family.</text>
</comment>
<keyword evidence="5" id="KW-0732">Signal</keyword>
<dbReference type="PRINTS" id="PR00792">
    <property type="entry name" value="PEPSIN"/>
</dbReference>
<feature type="active site" evidence="2">
    <location>
        <position position="278"/>
    </location>
</feature>
<feature type="compositionally biased region" description="Polar residues" evidence="4">
    <location>
        <begin position="585"/>
        <end position="613"/>
    </location>
</feature>
<feature type="compositionally biased region" description="Low complexity" evidence="4">
    <location>
        <begin position="436"/>
        <end position="503"/>
    </location>
</feature>
<dbReference type="AlphaFoldDB" id="A0A9P5H6E1"/>
<comment type="caution">
    <text evidence="7">The sequence shown here is derived from an EMBL/GenBank/DDBJ whole genome shotgun (WGS) entry which is preliminary data.</text>
</comment>
<feature type="active site" evidence="2">
    <location>
        <position position="84"/>
    </location>
</feature>
<dbReference type="EMBL" id="JAANBB010000282">
    <property type="protein sequence ID" value="KAF7544853.1"/>
    <property type="molecule type" value="Genomic_DNA"/>
</dbReference>
<proteinExistence type="inferred from homology"/>
<reference evidence="7" key="1">
    <citation type="submission" date="2020-03" db="EMBL/GenBank/DDBJ databases">
        <title>Draft Genome Sequence of Cylindrodendrum hubeiense.</title>
        <authorList>
            <person name="Buettner E."/>
            <person name="Kellner H."/>
        </authorList>
    </citation>
    <scope>NUCLEOTIDE SEQUENCE</scope>
    <source>
        <strain evidence="7">IHI 201604</strain>
    </source>
</reference>
<evidence type="ECO:0000256" key="5">
    <source>
        <dbReference type="SAM" id="SignalP"/>
    </source>
</evidence>
<feature type="domain" description="Peptidase A1" evidence="6">
    <location>
        <begin position="66"/>
        <end position="376"/>
    </location>
</feature>
<evidence type="ECO:0000313" key="8">
    <source>
        <dbReference type="Proteomes" id="UP000722485"/>
    </source>
</evidence>
<evidence type="ECO:0000259" key="6">
    <source>
        <dbReference type="PROSITE" id="PS51767"/>
    </source>
</evidence>
<feature type="chain" id="PRO_5040505344" description="Peptidase A1 domain-containing protein" evidence="5">
    <location>
        <begin position="18"/>
        <end position="931"/>
    </location>
</feature>
<sequence>MFSTLLSLAVVPALAHALDISHESRTAGDTGIIRFPVRTFERSPIKRSEKRQNEVTLLNGLAGSFHAVDINIGTPSQTIRVSLDTGSWELWVNAECSTSNDEAVCETYPRFTESESSSWVDLGTYGGLSYGSGWANVNYGQDTIGVGSALITGATFGVANESSFWPSGIMGAGPRLEGWNSDTPLLIDSMAQQGLINSRAFSLDIRSVDSEEGSIIYGGIDTGKYSGNLELRPIIPASEAPDGYTRFWVYLDGITITHDDGGENVVFSEVNGQAVFLDSGGSFTGLPQAMVDSIVSYFPTATLMDDGSSYQVDCDVADLSGTVDFTFGSTVINVPYHEFMRDSGDNCILDAPVLGETFLRAAYVVYDWDNKNIFIANGDNCGTNLVAIGSGSDAVPSLIGDCGVVATTSAEISTSAETTTAVSETPAVTTEEESGETTSTTPYSETTTSIYETLTAITEDYDETTTTTPDSETPTSIYETPAATTEEYNETTSTTLGSETTTSIYETPAATADEDCDETPSTTSSPETATDTPVVITTTPETLTSTIMTTKVYTITACPDTVTNCPVGSVTTEIITSYTTYCPATETESTGVPETETVGTPQVSASDESSTTGAPPIETAGTALYVSTSDESSTTGVPYETLTSTITTSKVYTVTTCPPTVSDCQVGSITTEIVTLYTTYCPATETEEVASSSYQTFTTGSPSHEAATTSVPSYETLTSTITSTNVYTITACPPTISNCPIGSITAEVLTSYTTYFPGATEPPAPTGTTTLTKTTTRVSTITDCLGKGLCTKGDVITDTYTSTQVVTQTRVITQETPTTYTVQKTVACKKEAGCVKGSSATTYVVTVQSTSENPQATSVPGCSGCGTSFNETSVVGFYTSTAKVPFVPETTPCATCGTEPSGTPVAVVGGATWNAPGLITVAMGVIFAAAI</sequence>
<keyword evidence="3" id="KW-1015">Disulfide bond</keyword>
<dbReference type="InterPro" id="IPR021109">
    <property type="entry name" value="Peptidase_aspartic_dom_sf"/>
</dbReference>
<accession>A0A9P5H6E1</accession>
<evidence type="ECO:0000256" key="2">
    <source>
        <dbReference type="PIRSR" id="PIRSR601461-1"/>
    </source>
</evidence>
<name>A0A9P5H6E1_9HYPO</name>
<evidence type="ECO:0000256" key="4">
    <source>
        <dbReference type="SAM" id="MobiDB-lite"/>
    </source>
</evidence>
<dbReference type="InterPro" id="IPR033121">
    <property type="entry name" value="PEPTIDASE_A1"/>
</dbReference>
<dbReference type="SUPFAM" id="SSF50630">
    <property type="entry name" value="Acid proteases"/>
    <property type="match status" value="1"/>
</dbReference>
<feature type="signal peptide" evidence="5">
    <location>
        <begin position="1"/>
        <end position="17"/>
    </location>
</feature>
<dbReference type="Proteomes" id="UP000722485">
    <property type="component" value="Unassembled WGS sequence"/>
</dbReference>
<protein>
    <recommendedName>
        <fullName evidence="6">Peptidase A1 domain-containing protein</fullName>
    </recommendedName>
</protein>
<dbReference type="PANTHER" id="PTHR47966">
    <property type="entry name" value="BETA-SITE APP-CLEAVING ENZYME, ISOFORM A-RELATED"/>
    <property type="match status" value="1"/>
</dbReference>
<feature type="compositionally biased region" description="Low complexity" evidence="4">
    <location>
        <begin position="415"/>
        <end position="429"/>
    </location>
</feature>
<evidence type="ECO:0000313" key="7">
    <source>
        <dbReference type="EMBL" id="KAF7544853.1"/>
    </source>
</evidence>
<keyword evidence="8" id="KW-1185">Reference proteome</keyword>
<dbReference type="OrthoDB" id="771136at2759"/>
<organism evidence="7 8">
    <name type="scientific">Cylindrodendrum hubeiense</name>
    <dbReference type="NCBI Taxonomy" id="595255"/>
    <lineage>
        <taxon>Eukaryota</taxon>
        <taxon>Fungi</taxon>
        <taxon>Dikarya</taxon>
        <taxon>Ascomycota</taxon>
        <taxon>Pezizomycotina</taxon>
        <taxon>Sordariomycetes</taxon>
        <taxon>Hypocreomycetidae</taxon>
        <taxon>Hypocreales</taxon>
        <taxon>Nectriaceae</taxon>
        <taxon>Cylindrodendrum</taxon>
    </lineage>
</organism>
<feature type="compositionally biased region" description="Low complexity" evidence="4">
    <location>
        <begin position="519"/>
        <end position="532"/>
    </location>
</feature>
<dbReference type="Pfam" id="PF00026">
    <property type="entry name" value="Asp"/>
    <property type="match status" value="1"/>
</dbReference>
<dbReference type="GO" id="GO:0006508">
    <property type="term" value="P:proteolysis"/>
    <property type="evidence" value="ECO:0007669"/>
    <property type="project" value="InterPro"/>
</dbReference>
<dbReference type="Gene3D" id="2.40.70.10">
    <property type="entry name" value="Acid Proteases"/>
    <property type="match status" value="2"/>
</dbReference>
<feature type="region of interest" description="Disordered" evidence="4">
    <location>
        <begin position="415"/>
        <end position="532"/>
    </location>
</feature>
<evidence type="ECO:0000256" key="3">
    <source>
        <dbReference type="PIRSR" id="PIRSR601461-2"/>
    </source>
</evidence>
<dbReference type="InterPro" id="IPR001461">
    <property type="entry name" value="Aspartic_peptidase_A1"/>
</dbReference>
<feature type="disulfide bond" evidence="3">
    <location>
        <begin position="314"/>
        <end position="347"/>
    </location>
</feature>
<dbReference type="PANTHER" id="PTHR47966:SF65">
    <property type="entry name" value="ASPARTIC-TYPE ENDOPEPTIDASE"/>
    <property type="match status" value="1"/>
</dbReference>
<feature type="region of interest" description="Disordered" evidence="4">
    <location>
        <begin position="585"/>
        <end position="618"/>
    </location>
</feature>
<dbReference type="PROSITE" id="PS51767">
    <property type="entry name" value="PEPTIDASE_A1"/>
    <property type="match status" value="1"/>
</dbReference>